<feature type="compositionally biased region" description="Basic and acidic residues" evidence="1">
    <location>
        <begin position="104"/>
        <end position="116"/>
    </location>
</feature>
<evidence type="ECO:0000256" key="1">
    <source>
        <dbReference type="SAM" id="MobiDB-lite"/>
    </source>
</evidence>
<name>A0A0B7BXC4_9EUPU</name>
<evidence type="ECO:0000313" key="2">
    <source>
        <dbReference type="EMBL" id="CEK97006.1"/>
    </source>
</evidence>
<organism evidence="2">
    <name type="scientific">Arion vulgaris</name>
    <dbReference type="NCBI Taxonomy" id="1028688"/>
    <lineage>
        <taxon>Eukaryota</taxon>
        <taxon>Metazoa</taxon>
        <taxon>Spiralia</taxon>
        <taxon>Lophotrochozoa</taxon>
        <taxon>Mollusca</taxon>
        <taxon>Gastropoda</taxon>
        <taxon>Heterobranchia</taxon>
        <taxon>Euthyneura</taxon>
        <taxon>Panpulmonata</taxon>
        <taxon>Eupulmonata</taxon>
        <taxon>Stylommatophora</taxon>
        <taxon>Helicina</taxon>
        <taxon>Arionoidea</taxon>
        <taxon>Arionidae</taxon>
        <taxon>Arion</taxon>
    </lineage>
</organism>
<dbReference type="AlphaFoldDB" id="A0A0B7BXC4"/>
<feature type="compositionally biased region" description="Polar residues" evidence="1">
    <location>
        <begin position="89"/>
        <end position="101"/>
    </location>
</feature>
<dbReference type="EMBL" id="HACG01050141">
    <property type="protein sequence ID" value="CEK97006.1"/>
    <property type="molecule type" value="Transcribed_RNA"/>
</dbReference>
<feature type="region of interest" description="Disordered" evidence="1">
    <location>
        <begin position="79"/>
        <end position="116"/>
    </location>
</feature>
<protein>
    <submittedName>
        <fullName evidence="2">Uncharacterized protein</fullName>
    </submittedName>
</protein>
<reference evidence="2" key="1">
    <citation type="submission" date="2014-12" db="EMBL/GenBank/DDBJ databases">
        <title>Insight into the proteome of Arion vulgaris.</title>
        <authorList>
            <person name="Aradska J."/>
            <person name="Bulat T."/>
            <person name="Smidak R."/>
            <person name="Sarate P."/>
            <person name="Gangsoo J."/>
            <person name="Sialana F."/>
            <person name="Bilban M."/>
            <person name="Lubec G."/>
        </authorList>
    </citation>
    <scope>NUCLEOTIDE SEQUENCE</scope>
    <source>
        <tissue evidence="2">Skin</tissue>
    </source>
</reference>
<proteinExistence type="predicted"/>
<sequence>KIKGKNLLLSTSLQTRKDQDEISVKSNNVQTHLSDLFKKESKLQKQNNPDLQRNKQIQKYASVHTSQQLPVKSTVIPCNTETEHDLSSRTDASSKGNQKASLTDLRDSRHTEVSDM</sequence>
<feature type="non-terminal residue" evidence="2">
    <location>
        <position position="116"/>
    </location>
</feature>
<feature type="non-terminal residue" evidence="2">
    <location>
        <position position="1"/>
    </location>
</feature>
<gene>
    <name evidence="2" type="primary">ORF214347</name>
</gene>
<accession>A0A0B7BXC4</accession>